<evidence type="ECO:0000313" key="8">
    <source>
        <dbReference type="EMBL" id="OWR54033.1"/>
    </source>
</evidence>
<comment type="cofactor">
    <cofactor evidence="1">
        <name>Mn(2+)</name>
        <dbReference type="ChEBI" id="CHEBI:29035"/>
    </cofactor>
</comment>
<dbReference type="SUPFAM" id="SSF55811">
    <property type="entry name" value="Nudix"/>
    <property type="match status" value="1"/>
</dbReference>
<dbReference type="GO" id="GO:0005739">
    <property type="term" value="C:mitochondrion"/>
    <property type="evidence" value="ECO:0007669"/>
    <property type="project" value="TreeGrafter"/>
</dbReference>
<evidence type="ECO:0000256" key="1">
    <source>
        <dbReference type="ARBA" id="ARBA00001936"/>
    </source>
</evidence>
<name>A0A212FJW5_DANPL</name>
<dbReference type="GO" id="GO:0016818">
    <property type="term" value="F:hydrolase activity, acting on acid anhydrides, in phosphorus-containing anhydrides"/>
    <property type="evidence" value="ECO:0007669"/>
    <property type="project" value="InterPro"/>
</dbReference>
<dbReference type="InterPro" id="IPR039121">
    <property type="entry name" value="NUDT19"/>
</dbReference>
<evidence type="ECO:0000256" key="3">
    <source>
        <dbReference type="ARBA" id="ARBA00005582"/>
    </source>
</evidence>
<dbReference type="STRING" id="278856.A0A212FJW5"/>
<proteinExistence type="inferred from homology"/>
<dbReference type="AlphaFoldDB" id="A0A212FJW5"/>
<dbReference type="InterPro" id="IPR015797">
    <property type="entry name" value="NUDIX_hydrolase-like_dom_sf"/>
</dbReference>
<keyword evidence="4" id="KW-0479">Metal-binding</keyword>
<reference evidence="8 9" key="1">
    <citation type="journal article" date="2011" name="Cell">
        <title>The monarch butterfly genome yields insights into long-distance migration.</title>
        <authorList>
            <person name="Zhan S."/>
            <person name="Merlin C."/>
            <person name="Boore J.L."/>
            <person name="Reppert S.M."/>
        </authorList>
    </citation>
    <scope>NUCLEOTIDE SEQUENCE [LARGE SCALE GENOMIC DNA]</scope>
    <source>
        <strain evidence="8">F-2</strain>
    </source>
</reference>
<evidence type="ECO:0000256" key="7">
    <source>
        <dbReference type="ARBA" id="ARBA00023211"/>
    </source>
</evidence>
<protein>
    <submittedName>
        <fullName evidence="8">Uncharacterized protein</fullName>
    </submittedName>
</protein>
<evidence type="ECO:0000256" key="6">
    <source>
        <dbReference type="ARBA" id="ARBA00022842"/>
    </source>
</evidence>
<organism evidence="8 9">
    <name type="scientific">Danaus plexippus plexippus</name>
    <dbReference type="NCBI Taxonomy" id="278856"/>
    <lineage>
        <taxon>Eukaryota</taxon>
        <taxon>Metazoa</taxon>
        <taxon>Ecdysozoa</taxon>
        <taxon>Arthropoda</taxon>
        <taxon>Hexapoda</taxon>
        <taxon>Insecta</taxon>
        <taxon>Pterygota</taxon>
        <taxon>Neoptera</taxon>
        <taxon>Endopterygota</taxon>
        <taxon>Lepidoptera</taxon>
        <taxon>Glossata</taxon>
        <taxon>Ditrysia</taxon>
        <taxon>Papilionoidea</taxon>
        <taxon>Nymphalidae</taxon>
        <taxon>Danainae</taxon>
        <taxon>Danaini</taxon>
        <taxon>Danaina</taxon>
        <taxon>Danaus</taxon>
        <taxon>Danaus</taxon>
    </lineage>
</organism>
<comment type="caution">
    <text evidence="8">The sequence shown here is derived from an EMBL/GenBank/DDBJ whole genome shotgun (WGS) entry which is preliminary data.</text>
</comment>
<dbReference type="GO" id="GO:0046872">
    <property type="term" value="F:metal ion binding"/>
    <property type="evidence" value="ECO:0007669"/>
    <property type="project" value="UniProtKB-KW"/>
</dbReference>
<comment type="cofactor">
    <cofactor evidence="2">
        <name>Mg(2+)</name>
        <dbReference type="ChEBI" id="CHEBI:18420"/>
    </cofactor>
</comment>
<dbReference type="PANTHER" id="PTHR12318">
    <property type="entry name" value="TESTOSTERONE-REGULATED PROTEIN RP2"/>
    <property type="match status" value="1"/>
</dbReference>
<dbReference type="KEGG" id="dpl:KGM_215732"/>
<dbReference type="Gene3D" id="3.90.79.10">
    <property type="entry name" value="Nucleoside Triphosphate Pyrophosphohydrolase"/>
    <property type="match status" value="1"/>
</dbReference>
<dbReference type="OrthoDB" id="1695362at2759"/>
<dbReference type="CDD" id="cd18870">
    <property type="entry name" value="NUDIX_AcylCoAdiphos_Nudt19"/>
    <property type="match status" value="1"/>
</dbReference>
<dbReference type="EMBL" id="AGBW02008204">
    <property type="protein sequence ID" value="OWR54033.1"/>
    <property type="molecule type" value="Genomic_DNA"/>
</dbReference>
<dbReference type="Proteomes" id="UP000007151">
    <property type="component" value="Unassembled WGS sequence"/>
</dbReference>
<dbReference type="FunCoup" id="A0A212FJW5">
    <property type="interactions" value="236"/>
</dbReference>
<keyword evidence="7" id="KW-0464">Manganese</keyword>
<dbReference type="PROSITE" id="PS51462">
    <property type="entry name" value="NUDIX"/>
    <property type="match status" value="1"/>
</dbReference>
<keyword evidence="6" id="KW-0460">Magnesium</keyword>
<evidence type="ECO:0000256" key="5">
    <source>
        <dbReference type="ARBA" id="ARBA00022801"/>
    </source>
</evidence>
<dbReference type="PANTHER" id="PTHR12318:SF0">
    <property type="entry name" value="ACYL-COENZYME A DIPHOSPHATASE NUDT19"/>
    <property type="match status" value="1"/>
</dbReference>
<sequence length="360" mass="40999">MKRAIGKCWRDSASLIVIAKRNVDVSSSGNAGDCNYDILLQTRTHSASFSNSVVFPGGVCEEADASDHWLHLLSSFGYNHRDFETLHKASAPVTPILANNPVKRHIALRITAIRETFEELGLLICSSRHKNNKSDSWSQFVCGVDVKYWQARLNKDPLDFLVLCKEHNCYPDIFGLHYWSNWLSPTHLPRRFDTAFFLAALENKPSDIKANSEVVKVEWSTPLDTLERNKNRQLILYPPQAYELNRFSYFKDIDKLKDFAKEKSCEGNDLIFPTAIQAADGIAHLLPGDYLYPSNVDLNIETVIEEAKTLEELRDTNQTLHRFETSKRGTFVVTQNYKPSNHINMGDQVKPLNATIHMKV</sequence>
<gene>
    <name evidence="8" type="ORF">KGM_215732</name>
</gene>
<evidence type="ECO:0000313" key="9">
    <source>
        <dbReference type="Proteomes" id="UP000007151"/>
    </source>
</evidence>
<keyword evidence="5" id="KW-0378">Hydrolase</keyword>
<keyword evidence="9" id="KW-1185">Reference proteome</keyword>
<comment type="similarity">
    <text evidence="3">Belongs to the Nudix hydrolase family.</text>
</comment>
<dbReference type="InterPro" id="IPR000086">
    <property type="entry name" value="NUDIX_hydrolase_dom"/>
</dbReference>
<evidence type="ECO:0000256" key="2">
    <source>
        <dbReference type="ARBA" id="ARBA00001946"/>
    </source>
</evidence>
<accession>A0A212FJW5</accession>
<evidence type="ECO:0000256" key="4">
    <source>
        <dbReference type="ARBA" id="ARBA00022723"/>
    </source>
</evidence>
<dbReference type="eggNOG" id="KOG3904">
    <property type="taxonomic scope" value="Eukaryota"/>
</dbReference>